<dbReference type="PANTHER" id="PTHR13019">
    <property type="entry name" value="GOLGI APPARATUS MEMBRANE PROTEIN TVP23"/>
    <property type="match status" value="1"/>
</dbReference>
<keyword evidence="7" id="KW-1185">Reference proteome</keyword>
<dbReference type="Pfam" id="PF05832">
    <property type="entry name" value="DUF846"/>
    <property type="match status" value="1"/>
</dbReference>
<evidence type="ECO:0000256" key="6">
    <source>
        <dbReference type="RuleBase" id="RU361206"/>
    </source>
</evidence>
<keyword evidence="3 6" id="KW-0812">Transmembrane</keyword>
<name>A0AAJ6QYN6_9ACAR</name>
<dbReference type="GO" id="GO:0016192">
    <property type="term" value="P:vesicle-mediated transport"/>
    <property type="evidence" value="ECO:0007669"/>
    <property type="project" value="TreeGrafter"/>
</dbReference>
<evidence type="ECO:0000256" key="1">
    <source>
        <dbReference type="ARBA" id="ARBA00004141"/>
    </source>
</evidence>
<dbReference type="InterPro" id="IPR008564">
    <property type="entry name" value="TVP23-like"/>
</dbReference>
<dbReference type="PANTHER" id="PTHR13019:SF25">
    <property type="entry name" value="GOLGI APPARATUS MEMBRANE PROTEIN TVP23 HOMOLOG"/>
    <property type="match status" value="1"/>
</dbReference>
<evidence type="ECO:0000313" key="7">
    <source>
        <dbReference type="Proteomes" id="UP000694867"/>
    </source>
</evidence>
<dbReference type="GO" id="GO:0009306">
    <property type="term" value="P:protein secretion"/>
    <property type="evidence" value="ECO:0007669"/>
    <property type="project" value="TreeGrafter"/>
</dbReference>
<dbReference type="GO" id="GO:0000139">
    <property type="term" value="C:Golgi membrane"/>
    <property type="evidence" value="ECO:0007669"/>
    <property type="project" value="TreeGrafter"/>
</dbReference>
<organism evidence="7 8">
    <name type="scientific">Galendromus occidentalis</name>
    <name type="common">western predatory mite</name>
    <dbReference type="NCBI Taxonomy" id="34638"/>
    <lineage>
        <taxon>Eukaryota</taxon>
        <taxon>Metazoa</taxon>
        <taxon>Ecdysozoa</taxon>
        <taxon>Arthropoda</taxon>
        <taxon>Chelicerata</taxon>
        <taxon>Arachnida</taxon>
        <taxon>Acari</taxon>
        <taxon>Parasitiformes</taxon>
        <taxon>Mesostigmata</taxon>
        <taxon>Gamasina</taxon>
        <taxon>Phytoseioidea</taxon>
        <taxon>Phytoseiidae</taxon>
        <taxon>Typhlodrominae</taxon>
        <taxon>Galendromus</taxon>
    </lineage>
</organism>
<evidence type="ECO:0000256" key="3">
    <source>
        <dbReference type="ARBA" id="ARBA00022692"/>
    </source>
</evidence>
<dbReference type="KEGG" id="goe:100906819"/>
<gene>
    <name evidence="8" type="primary">LOC100906819</name>
</gene>
<feature type="transmembrane region" description="Helical" evidence="6">
    <location>
        <begin position="33"/>
        <end position="51"/>
    </location>
</feature>
<comment type="similarity">
    <text evidence="2 6">Belongs to the TVP23 family.</text>
</comment>
<reference evidence="8" key="1">
    <citation type="submission" date="2025-08" db="UniProtKB">
        <authorList>
            <consortium name="RefSeq"/>
        </authorList>
    </citation>
    <scope>IDENTIFICATION</scope>
</reference>
<feature type="transmembrane region" description="Helical" evidence="6">
    <location>
        <begin position="57"/>
        <end position="75"/>
    </location>
</feature>
<evidence type="ECO:0000256" key="4">
    <source>
        <dbReference type="ARBA" id="ARBA00022989"/>
    </source>
</evidence>
<dbReference type="RefSeq" id="XP_003748358.1">
    <property type="nucleotide sequence ID" value="XM_003748310.2"/>
</dbReference>
<evidence type="ECO:0000256" key="2">
    <source>
        <dbReference type="ARBA" id="ARBA00005467"/>
    </source>
</evidence>
<proteinExistence type="inferred from homology"/>
<feature type="transmembrane region" description="Helical" evidence="6">
    <location>
        <begin position="148"/>
        <end position="167"/>
    </location>
</feature>
<feature type="transmembrane region" description="Helical" evidence="6">
    <location>
        <begin position="121"/>
        <end position="142"/>
    </location>
</feature>
<accession>A0AAJ6QYN6</accession>
<keyword evidence="5 6" id="KW-0472">Membrane</keyword>
<dbReference type="AlphaFoldDB" id="A0AAJ6QYN6"/>
<dbReference type="GeneID" id="100906819"/>
<protein>
    <recommendedName>
        <fullName evidence="6">Golgi apparatus membrane protein TVP23 homolog</fullName>
    </recommendedName>
</protein>
<keyword evidence="4 6" id="KW-1133">Transmembrane helix</keyword>
<comment type="subcellular location">
    <subcellularLocation>
        <location evidence="1 6">Membrane</location>
        <topology evidence="1 6">Multi-pass membrane protein</topology>
    </subcellularLocation>
</comment>
<dbReference type="Proteomes" id="UP000694867">
    <property type="component" value="Unplaced"/>
</dbReference>
<evidence type="ECO:0000313" key="8">
    <source>
        <dbReference type="RefSeq" id="XP_003748358.1"/>
    </source>
</evidence>
<sequence length="212" mass="24044">MSPEESSASLLSNEELNNLEPGLIIRTAERHPFIVLLHVGIKFACVFYYLFCNFFNDSFVTNFVLLLFLIALDFWTTKNITGRFLVGLRWWNYVDAETGKSQWVFEKAPDTRPIDKGESGIFWTALLAMPVVWSFFAFTAFFTFNVAWLTIIVVAITLTFSNAYGYIRCKLGADKSITGTATSWLSLQVVKNMFRKQGTVPAQNLPNAGVNY</sequence>
<evidence type="ECO:0000256" key="5">
    <source>
        <dbReference type="ARBA" id="ARBA00023136"/>
    </source>
</evidence>